<sequence>MANTSGGLLSTVNKSNENKDVQKKSIALIMNEMLDSNGIKARINELLGKRSAQFAGSLVSLVNADANLQKVFAQAPMTIIQAGLRAAAYDLPVDPGLGYAYIVPFNNTVKDKDGKEFKRMEATFIMGYKGMYQLAMRTGVYKKLNVVDVREGELKKYNRLTEDIEIEFIENEDEREVKPIIGYCGYFRLVNGMEKTIYMTVKALEAHELKHRKGKYMGKGWRDDKDAMCRKTILRKLIGKWGVMSIDYQSASPSMIAAAEAVAKGQFDDDDIPTIESTATIEQLSDERTVDLETGEIAFDGDFTEDELQAAQSGSEDK</sequence>
<accession>A0A8S5TIB4</accession>
<dbReference type="Pfam" id="PF03837">
    <property type="entry name" value="RecT"/>
    <property type="match status" value="1"/>
</dbReference>
<dbReference type="InterPro" id="IPR004590">
    <property type="entry name" value="ssDNA_annealing_RecT"/>
</dbReference>
<evidence type="ECO:0000313" key="1">
    <source>
        <dbReference type="EMBL" id="DAF63021.1"/>
    </source>
</evidence>
<reference evidence="1" key="1">
    <citation type="journal article" date="2021" name="Proc. Natl. Acad. Sci. U.S.A.">
        <title>A Catalog of Tens of Thousands of Viruses from Human Metagenomes Reveals Hidden Associations with Chronic Diseases.</title>
        <authorList>
            <person name="Tisza M.J."/>
            <person name="Buck C.B."/>
        </authorList>
    </citation>
    <scope>NUCLEOTIDE SEQUENCE</scope>
    <source>
        <strain evidence="1">Ct9dX1</strain>
    </source>
</reference>
<dbReference type="InterPro" id="IPR018330">
    <property type="entry name" value="RecT_fam"/>
</dbReference>
<dbReference type="GO" id="GO:0006259">
    <property type="term" value="P:DNA metabolic process"/>
    <property type="evidence" value="ECO:0007669"/>
    <property type="project" value="InterPro"/>
</dbReference>
<dbReference type="GO" id="GO:0003677">
    <property type="term" value="F:DNA binding"/>
    <property type="evidence" value="ECO:0007669"/>
    <property type="project" value="InterPro"/>
</dbReference>
<organism evidence="1">
    <name type="scientific">Myoviridae sp. ct9dX1</name>
    <dbReference type="NCBI Taxonomy" id="2827665"/>
    <lineage>
        <taxon>Viruses</taxon>
        <taxon>Duplodnaviria</taxon>
        <taxon>Heunggongvirae</taxon>
        <taxon>Uroviricota</taxon>
        <taxon>Caudoviricetes</taxon>
    </lineage>
</organism>
<proteinExistence type="predicted"/>
<dbReference type="NCBIfam" id="TIGR00616">
    <property type="entry name" value="rect"/>
    <property type="match status" value="1"/>
</dbReference>
<name>A0A8S5TIB4_9CAUD</name>
<dbReference type="EMBL" id="BK032832">
    <property type="protein sequence ID" value="DAF63021.1"/>
    <property type="molecule type" value="Genomic_DNA"/>
</dbReference>
<protein>
    <submittedName>
        <fullName evidence="1">RecT protein</fullName>
    </submittedName>
</protein>